<accession>A0A1V4K5Y1</accession>
<proteinExistence type="predicted"/>
<gene>
    <name evidence="1" type="ORF">AV530_002249</name>
</gene>
<evidence type="ECO:0000313" key="2">
    <source>
        <dbReference type="Proteomes" id="UP000190648"/>
    </source>
</evidence>
<dbReference type="Proteomes" id="UP000190648">
    <property type="component" value="Unassembled WGS sequence"/>
</dbReference>
<organism evidence="1 2">
    <name type="scientific">Patagioenas fasciata monilis</name>
    <dbReference type="NCBI Taxonomy" id="372326"/>
    <lineage>
        <taxon>Eukaryota</taxon>
        <taxon>Metazoa</taxon>
        <taxon>Chordata</taxon>
        <taxon>Craniata</taxon>
        <taxon>Vertebrata</taxon>
        <taxon>Euteleostomi</taxon>
        <taxon>Archelosauria</taxon>
        <taxon>Archosauria</taxon>
        <taxon>Dinosauria</taxon>
        <taxon>Saurischia</taxon>
        <taxon>Theropoda</taxon>
        <taxon>Coelurosauria</taxon>
        <taxon>Aves</taxon>
        <taxon>Neognathae</taxon>
        <taxon>Neoaves</taxon>
        <taxon>Columbimorphae</taxon>
        <taxon>Columbiformes</taxon>
        <taxon>Columbidae</taxon>
        <taxon>Patagioenas</taxon>
    </lineage>
</organism>
<protein>
    <submittedName>
        <fullName evidence="1">Uncharacterized protein</fullName>
    </submittedName>
</protein>
<reference evidence="1 2" key="1">
    <citation type="submission" date="2016-02" db="EMBL/GenBank/DDBJ databases">
        <title>Band-tailed pigeon sequencing and assembly.</title>
        <authorList>
            <person name="Soares A.E."/>
            <person name="Novak B.J."/>
            <person name="Rice E.S."/>
            <person name="O'Connell B."/>
            <person name="Chang D."/>
            <person name="Weber S."/>
            <person name="Shapiro B."/>
        </authorList>
    </citation>
    <scope>NUCLEOTIDE SEQUENCE [LARGE SCALE GENOMIC DNA]</scope>
    <source>
        <strain evidence="1">BTP2013</strain>
        <tissue evidence="1">Blood</tissue>
    </source>
</reference>
<dbReference type="EMBL" id="LSYS01004331">
    <property type="protein sequence ID" value="OPJ79773.1"/>
    <property type="molecule type" value="Genomic_DNA"/>
</dbReference>
<comment type="caution">
    <text evidence="1">The sequence shown here is derived from an EMBL/GenBank/DDBJ whole genome shotgun (WGS) entry which is preliminary data.</text>
</comment>
<dbReference type="AlphaFoldDB" id="A0A1V4K5Y1"/>
<keyword evidence="2" id="KW-1185">Reference proteome</keyword>
<sequence>MEITLEALNRYDFPDFYQILLQLSFLQANFGVVTIGSNAAEKQLSHWFSRTEMCEALPVMKLTSEYLAWASEVALEMGNLEQRRFQS</sequence>
<evidence type="ECO:0000313" key="1">
    <source>
        <dbReference type="EMBL" id="OPJ79773.1"/>
    </source>
</evidence>
<name>A0A1V4K5Y1_PATFA</name>